<keyword evidence="2" id="KW-1185">Reference proteome</keyword>
<name>A0A839EPP7_9HYPH</name>
<dbReference type="AlphaFoldDB" id="A0A839EPP7"/>
<dbReference type="RefSeq" id="WP_182551431.1">
    <property type="nucleotide sequence ID" value="NZ_JACGXN010000009.1"/>
</dbReference>
<dbReference type="EMBL" id="JACGXN010000009">
    <property type="protein sequence ID" value="MBA8880802.1"/>
    <property type="molecule type" value="Genomic_DNA"/>
</dbReference>
<evidence type="ECO:0000313" key="2">
    <source>
        <dbReference type="Proteomes" id="UP000549052"/>
    </source>
</evidence>
<dbReference type="Proteomes" id="UP000549052">
    <property type="component" value="Unassembled WGS sequence"/>
</dbReference>
<accession>A0A839EPP7</accession>
<evidence type="ECO:0000313" key="1">
    <source>
        <dbReference type="EMBL" id="MBA8880802.1"/>
    </source>
</evidence>
<evidence type="ECO:0008006" key="3">
    <source>
        <dbReference type="Google" id="ProtNLM"/>
    </source>
</evidence>
<comment type="caution">
    <text evidence="1">The sequence shown here is derived from an EMBL/GenBank/DDBJ whole genome shotgun (WGS) entry which is preliminary data.</text>
</comment>
<dbReference type="PROSITE" id="PS51257">
    <property type="entry name" value="PROKAR_LIPOPROTEIN"/>
    <property type="match status" value="1"/>
</dbReference>
<gene>
    <name evidence="1" type="ORF">FHW16_004527</name>
</gene>
<organism evidence="1 2">
    <name type="scientific">Phyllobacterium myrsinacearum</name>
    <dbReference type="NCBI Taxonomy" id="28101"/>
    <lineage>
        <taxon>Bacteria</taxon>
        <taxon>Pseudomonadati</taxon>
        <taxon>Pseudomonadota</taxon>
        <taxon>Alphaproteobacteria</taxon>
        <taxon>Hyphomicrobiales</taxon>
        <taxon>Phyllobacteriaceae</taxon>
        <taxon>Phyllobacterium</taxon>
    </lineage>
</organism>
<reference evidence="1 2" key="1">
    <citation type="submission" date="2020-07" db="EMBL/GenBank/DDBJ databases">
        <title>Genomic Encyclopedia of Type Strains, Phase IV (KMG-V): Genome sequencing to study the core and pangenomes of soil and plant-associated prokaryotes.</title>
        <authorList>
            <person name="Whitman W."/>
        </authorList>
    </citation>
    <scope>NUCLEOTIDE SEQUENCE [LARGE SCALE GENOMIC DNA]</scope>
    <source>
        <strain evidence="1 2">AN3</strain>
    </source>
</reference>
<protein>
    <recommendedName>
        <fullName evidence="3">Lipoprotein</fullName>
    </recommendedName>
</protein>
<sequence>MKFHRLIAAGAAATILAGCGVSEGRYKEVQGQLAKPEKQKIEVGNCTIMFGNQSAKMRQNMAVLAGTSVAVMPTVICKRIIQGVASGKLTREDINSVTNGVMTPNALKIIQGR</sequence>
<proteinExistence type="predicted"/>